<proteinExistence type="predicted"/>
<protein>
    <submittedName>
        <fullName evidence="1">Uncharacterized protein</fullName>
    </submittedName>
</protein>
<reference evidence="1" key="1">
    <citation type="submission" date="2021-01" db="EMBL/GenBank/DDBJ databases">
        <title>Chromosome-level genome assembly of a human fungal pathogen reveals clustering of transcriptionally co-regulated genes.</title>
        <authorList>
            <person name="Voorhies M."/>
            <person name="Cohen S."/>
            <person name="Shea T.P."/>
            <person name="Petrus S."/>
            <person name="Munoz J.F."/>
            <person name="Poplawski S."/>
            <person name="Goldman W.E."/>
            <person name="Michael T."/>
            <person name="Cuomo C.A."/>
            <person name="Sil A."/>
            <person name="Beyhan S."/>
        </authorList>
    </citation>
    <scope>NUCLEOTIDE SEQUENCE</scope>
    <source>
        <strain evidence="1">WU24</strain>
    </source>
</reference>
<evidence type="ECO:0000313" key="1">
    <source>
        <dbReference type="EMBL" id="QSS63462.1"/>
    </source>
</evidence>
<name>A0A8A1MFX8_AJECA</name>
<feature type="non-terminal residue" evidence="1">
    <location>
        <position position="121"/>
    </location>
</feature>
<organism evidence="1 2">
    <name type="scientific">Ajellomyces capsulatus</name>
    <name type="common">Darling's disease fungus</name>
    <name type="synonym">Histoplasma capsulatum</name>
    <dbReference type="NCBI Taxonomy" id="5037"/>
    <lineage>
        <taxon>Eukaryota</taxon>
        <taxon>Fungi</taxon>
        <taxon>Dikarya</taxon>
        <taxon>Ascomycota</taxon>
        <taxon>Pezizomycotina</taxon>
        <taxon>Eurotiomycetes</taxon>
        <taxon>Eurotiomycetidae</taxon>
        <taxon>Onygenales</taxon>
        <taxon>Ajellomycetaceae</taxon>
        <taxon>Histoplasma</taxon>
    </lineage>
</organism>
<gene>
    <name evidence="1" type="ORF">I7I51_00520</name>
</gene>
<dbReference type="Proteomes" id="UP000663671">
    <property type="component" value="Chromosome 1"/>
</dbReference>
<accession>A0A8A1MFX8</accession>
<sequence length="121" mass="13189">MGMPRIFRYARAGPSIEYRNDAPAALGTSLYDGYAQSQSIAWLVLGLEMRVSPGQWGGCMGSSELSTCDSVVGQESPITTSATLVVEGTSQSKPLIGLTLRVMRRRCLKWFQVEEKNLLAS</sequence>
<dbReference type="AlphaFoldDB" id="A0A8A1MFX8"/>
<dbReference type="EMBL" id="CP069114">
    <property type="protein sequence ID" value="QSS63462.1"/>
    <property type="molecule type" value="Genomic_DNA"/>
</dbReference>
<dbReference type="VEuPathDB" id="FungiDB:I7I51_00520"/>
<evidence type="ECO:0000313" key="2">
    <source>
        <dbReference type="Proteomes" id="UP000663671"/>
    </source>
</evidence>